<dbReference type="Pfam" id="PF03092">
    <property type="entry name" value="BT1"/>
    <property type="match status" value="1"/>
</dbReference>
<comment type="subcellular location">
    <subcellularLocation>
        <location evidence="1">Membrane</location>
        <topology evidence="1">Multi-pass membrane protein</topology>
    </subcellularLocation>
</comment>
<feature type="transmembrane region" description="Helical" evidence="7">
    <location>
        <begin position="363"/>
        <end position="386"/>
    </location>
</feature>
<keyword evidence="5 7" id="KW-1133">Transmembrane helix</keyword>
<proteinExistence type="inferred from homology"/>
<feature type="transmembrane region" description="Helical" evidence="7">
    <location>
        <begin position="392"/>
        <end position="411"/>
    </location>
</feature>
<evidence type="ECO:0000256" key="2">
    <source>
        <dbReference type="ARBA" id="ARBA00007015"/>
    </source>
</evidence>
<dbReference type="Gene3D" id="1.20.1250.20">
    <property type="entry name" value="MFS general substrate transporter like domains"/>
    <property type="match status" value="2"/>
</dbReference>
<evidence type="ECO:0000256" key="5">
    <source>
        <dbReference type="ARBA" id="ARBA00022989"/>
    </source>
</evidence>
<evidence type="ECO:0000313" key="8">
    <source>
        <dbReference type="EMBL" id="SDW48115.1"/>
    </source>
</evidence>
<dbReference type="PANTHER" id="PTHR31585:SF0">
    <property type="entry name" value="FOLATE-BIOPTERIN TRANSPORTER 1, CHLOROPLASTIC"/>
    <property type="match status" value="1"/>
</dbReference>
<gene>
    <name evidence="8" type="ORF">SAMN05421882_10139</name>
</gene>
<dbReference type="AlphaFoldDB" id="A0A1H2TW33"/>
<protein>
    <submittedName>
        <fullName evidence="8">BT1 family protein</fullName>
    </submittedName>
</protein>
<feature type="transmembrane region" description="Helical" evidence="7">
    <location>
        <begin position="268"/>
        <end position="288"/>
    </location>
</feature>
<feature type="transmembrane region" description="Helical" evidence="7">
    <location>
        <begin position="20"/>
        <end position="42"/>
    </location>
</feature>
<dbReference type="InterPro" id="IPR036259">
    <property type="entry name" value="MFS_trans_sf"/>
</dbReference>
<keyword evidence="3" id="KW-0813">Transport</keyword>
<feature type="transmembrane region" description="Helical" evidence="7">
    <location>
        <begin position="93"/>
        <end position="112"/>
    </location>
</feature>
<feature type="transmembrane region" description="Helical" evidence="7">
    <location>
        <begin position="118"/>
        <end position="140"/>
    </location>
</feature>
<comment type="similarity">
    <text evidence="2">Belongs to the major facilitator superfamily. Folate-biopterin transporter (TC 2.A.71) family.</text>
</comment>
<evidence type="ECO:0000256" key="6">
    <source>
        <dbReference type="ARBA" id="ARBA00023136"/>
    </source>
</evidence>
<feature type="transmembrane region" description="Helical" evidence="7">
    <location>
        <begin position="233"/>
        <end position="256"/>
    </location>
</feature>
<dbReference type="PANTHER" id="PTHR31585">
    <property type="entry name" value="FOLATE-BIOPTERIN TRANSPORTER 1, CHLOROPLASTIC"/>
    <property type="match status" value="1"/>
</dbReference>
<organism evidence="8 9">
    <name type="scientific">Nitrosomonas communis</name>
    <dbReference type="NCBI Taxonomy" id="44574"/>
    <lineage>
        <taxon>Bacteria</taxon>
        <taxon>Pseudomonadati</taxon>
        <taxon>Pseudomonadota</taxon>
        <taxon>Betaproteobacteria</taxon>
        <taxon>Nitrosomonadales</taxon>
        <taxon>Nitrosomonadaceae</taxon>
        <taxon>Nitrosomonas</taxon>
    </lineage>
</organism>
<evidence type="ECO:0000256" key="3">
    <source>
        <dbReference type="ARBA" id="ARBA00022448"/>
    </source>
</evidence>
<accession>A0A1H2TW33</accession>
<dbReference type="Proteomes" id="UP000183454">
    <property type="component" value="Unassembled WGS sequence"/>
</dbReference>
<evidence type="ECO:0000256" key="1">
    <source>
        <dbReference type="ARBA" id="ARBA00004141"/>
    </source>
</evidence>
<feature type="transmembrane region" description="Helical" evidence="7">
    <location>
        <begin position="62"/>
        <end position="86"/>
    </location>
</feature>
<dbReference type="GO" id="GO:0016020">
    <property type="term" value="C:membrane"/>
    <property type="evidence" value="ECO:0007669"/>
    <property type="project" value="UniProtKB-SubCell"/>
</dbReference>
<dbReference type="RefSeq" id="WP_074666655.1">
    <property type="nucleotide sequence ID" value="NZ_FNNH01000013.1"/>
</dbReference>
<feature type="transmembrane region" description="Helical" evidence="7">
    <location>
        <begin position="325"/>
        <end position="351"/>
    </location>
</feature>
<dbReference type="InterPro" id="IPR039309">
    <property type="entry name" value="BT1"/>
</dbReference>
<feature type="transmembrane region" description="Helical" evidence="7">
    <location>
        <begin position="187"/>
        <end position="206"/>
    </location>
</feature>
<feature type="transmembrane region" description="Helical" evidence="7">
    <location>
        <begin position="152"/>
        <end position="175"/>
    </location>
</feature>
<evidence type="ECO:0000256" key="4">
    <source>
        <dbReference type="ARBA" id="ARBA00022692"/>
    </source>
</evidence>
<keyword evidence="4 7" id="KW-0812">Transmembrane</keyword>
<feature type="transmembrane region" description="Helical" evidence="7">
    <location>
        <begin position="300"/>
        <end position="319"/>
    </location>
</feature>
<dbReference type="EMBL" id="FNNH01000013">
    <property type="protein sequence ID" value="SDW48115.1"/>
    <property type="molecule type" value="Genomic_DNA"/>
</dbReference>
<keyword evidence="6 7" id="KW-0472">Membrane</keyword>
<name>A0A1H2TW33_9PROT</name>
<sequence length="426" mass="47030">MENTPLVSQQSINSRYVNHLVFLFGIVYFAQGIAQSGGLISLPLNYYLKEVMQFNELGATHYLAVLAIPWVIKPVYGLVSDFISLFGYRRKSWLLVLNLFTCIGYFWLAEIADNDQLIMALLLTAIGTAAADVIIDALMVENGRKFNMTAQFQAVQWFWLCVAQIVTSILGGWLAEMADPGTGLRTAAIITMAAPAIIAILSWLIVKEEKTSMDVASLKATVAGLRETFRSRLLWTTILFLILWNFSPGFGIPIYYFMTDTLNFSQSFIGHLGAISSVGSILGAWLYGKYLSNRSIDFQLVFSILTSAFSTFSYLGALTPTSYSSLLFITLSFFFGITSMIALLAILTLAARACPEKAEGFTFAVLMSIINGCAQLSAMTGSWMLVNWFAGYLAPLIILSGAATLFCLFLLPSFKVRKMVVVSERM</sequence>
<evidence type="ECO:0000313" key="9">
    <source>
        <dbReference type="Proteomes" id="UP000183454"/>
    </source>
</evidence>
<dbReference type="SUPFAM" id="SSF103473">
    <property type="entry name" value="MFS general substrate transporter"/>
    <property type="match status" value="1"/>
</dbReference>
<reference evidence="8 9" key="1">
    <citation type="submission" date="2016-10" db="EMBL/GenBank/DDBJ databases">
        <authorList>
            <person name="de Groot N.N."/>
        </authorList>
    </citation>
    <scope>NUCLEOTIDE SEQUENCE [LARGE SCALE GENOMIC DNA]</scope>
    <source>
        <strain evidence="8 9">Nm110</strain>
    </source>
</reference>
<evidence type="ECO:0000256" key="7">
    <source>
        <dbReference type="SAM" id="Phobius"/>
    </source>
</evidence>